<evidence type="ECO:0000313" key="1">
    <source>
        <dbReference type="EMBL" id="ORE17690.1"/>
    </source>
</evidence>
<gene>
    <name evidence="1" type="ORF">BCV71DRAFT_286788</name>
</gene>
<name>A0A1X0S089_RHIZD</name>
<dbReference type="AlphaFoldDB" id="A0A1X0S089"/>
<evidence type="ECO:0000313" key="2">
    <source>
        <dbReference type="Proteomes" id="UP000242381"/>
    </source>
</evidence>
<organism evidence="1 2">
    <name type="scientific">Rhizopus microsporus</name>
    <dbReference type="NCBI Taxonomy" id="58291"/>
    <lineage>
        <taxon>Eukaryota</taxon>
        <taxon>Fungi</taxon>
        <taxon>Fungi incertae sedis</taxon>
        <taxon>Mucoromycota</taxon>
        <taxon>Mucoromycotina</taxon>
        <taxon>Mucoromycetes</taxon>
        <taxon>Mucorales</taxon>
        <taxon>Mucorineae</taxon>
        <taxon>Rhizopodaceae</taxon>
        <taxon>Rhizopus</taxon>
    </lineage>
</organism>
<accession>A0A1X0S089</accession>
<dbReference type="EMBL" id="KV921349">
    <property type="protein sequence ID" value="ORE17690.1"/>
    <property type="molecule type" value="Genomic_DNA"/>
</dbReference>
<dbReference type="VEuPathDB" id="FungiDB:BCV72DRAFT_213468"/>
<reference evidence="1 2" key="1">
    <citation type="journal article" date="2016" name="Proc. Natl. Acad. Sci. U.S.A.">
        <title>Lipid metabolic changes in an early divergent fungus govern the establishment of a mutualistic symbiosis with endobacteria.</title>
        <authorList>
            <person name="Lastovetsky O.A."/>
            <person name="Gaspar M.L."/>
            <person name="Mondo S.J."/>
            <person name="LaButti K.M."/>
            <person name="Sandor L."/>
            <person name="Grigoriev I.V."/>
            <person name="Henry S.A."/>
            <person name="Pawlowska T.E."/>
        </authorList>
    </citation>
    <scope>NUCLEOTIDE SEQUENCE [LARGE SCALE GENOMIC DNA]</scope>
    <source>
        <strain evidence="1 2">ATCC 11559</strain>
    </source>
</reference>
<sequence length="70" mass="8304">MTRELKKDSQTDGRYKYYVDSVLRVNNLEILIMEASSAYDKATSIRLPVHYYKGSAVRHWSIFLKQEFRS</sequence>
<protein>
    <submittedName>
        <fullName evidence="1">Uncharacterized protein</fullName>
    </submittedName>
</protein>
<dbReference type="Proteomes" id="UP000242381">
    <property type="component" value="Unassembled WGS sequence"/>
</dbReference>
<proteinExistence type="predicted"/>